<keyword evidence="1" id="KW-0808">Transferase</keyword>
<evidence type="ECO:0000259" key="3">
    <source>
        <dbReference type="Pfam" id="PF06722"/>
    </source>
</evidence>
<keyword evidence="5" id="KW-1185">Reference proteome</keyword>
<dbReference type="AlphaFoldDB" id="A0A1W0A558"/>
<comment type="caution">
    <text evidence="4">The sequence shown here is derived from an EMBL/GenBank/DDBJ whole genome shotgun (WGS) entry which is preliminary data.</text>
</comment>
<protein>
    <submittedName>
        <fullName evidence="4">Uncharacterized protein</fullName>
    </submittedName>
</protein>
<evidence type="ECO:0000259" key="2">
    <source>
        <dbReference type="Pfam" id="PF03033"/>
    </source>
</evidence>
<dbReference type="InterPro" id="IPR004276">
    <property type="entry name" value="GlycoTrans_28_N"/>
</dbReference>
<dbReference type="SUPFAM" id="SSF53756">
    <property type="entry name" value="UDP-Glycosyltransferase/glycogen phosphorylase"/>
    <property type="match status" value="1"/>
</dbReference>
<dbReference type="InterPro" id="IPR002213">
    <property type="entry name" value="UDP_glucos_trans"/>
</dbReference>
<dbReference type="OrthoDB" id="5835829at2759"/>
<dbReference type="EMBL" id="JNBS01000473">
    <property type="protein sequence ID" value="OQS05321.1"/>
    <property type="molecule type" value="Genomic_DNA"/>
</dbReference>
<dbReference type="Gene3D" id="3.40.50.2000">
    <property type="entry name" value="Glycogen Phosphorylase B"/>
    <property type="match status" value="2"/>
</dbReference>
<dbReference type="Proteomes" id="UP000243217">
    <property type="component" value="Unassembled WGS sequence"/>
</dbReference>
<proteinExistence type="predicted"/>
<organism evidence="4 5">
    <name type="scientific">Thraustotheca clavata</name>
    <dbReference type="NCBI Taxonomy" id="74557"/>
    <lineage>
        <taxon>Eukaryota</taxon>
        <taxon>Sar</taxon>
        <taxon>Stramenopiles</taxon>
        <taxon>Oomycota</taxon>
        <taxon>Saprolegniomycetes</taxon>
        <taxon>Saprolegniales</taxon>
        <taxon>Achlyaceae</taxon>
        <taxon>Thraustotheca</taxon>
    </lineage>
</organism>
<dbReference type="CDD" id="cd03784">
    <property type="entry name" value="GT1_Gtf-like"/>
    <property type="match status" value="1"/>
</dbReference>
<evidence type="ECO:0000313" key="4">
    <source>
        <dbReference type="EMBL" id="OQS05321.1"/>
    </source>
</evidence>
<accession>A0A1W0A558</accession>
<reference evidence="4 5" key="1">
    <citation type="journal article" date="2014" name="Genome Biol. Evol.">
        <title>The secreted proteins of Achlya hypogyna and Thraustotheca clavata identify the ancestral oomycete secretome and reveal gene acquisitions by horizontal gene transfer.</title>
        <authorList>
            <person name="Misner I."/>
            <person name="Blouin N."/>
            <person name="Leonard G."/>
            <person name="Richards T.A."/>
            <person name="Lane C.E."/>
        </authorList>
    </citation>
    <scope>NUCLEOTIDE SEQUENCE [LARGE SCALE GENOMIC DNA]</scope>
    <source>
        <strain evidence="4 5">ATCC 34112</strain>
    </source>
</reference>
<dbReference type="Pfam" id="PF03033">
    <property type="entry name" value="Glyco_transf_28"/>
    <property type="match status" value="1"/>
</dbReference>
<evidence type="ECO:0000313" key="5">
    <source>
        <dbReference type="Proteomes" id="UP000243217"/>
    </source>
</evidence>
<gene>
    <name evidence="4" type="ORF">THRCLA_02544</name>
</gene>
<feature type="domain" description="Glycosyltransferase family 28 N-terminal" evidence="2">
    <location>
        <begin position="6"/>
        <end position="130"/>
    </location>
</feature>
<sequence>MERKRITLVSIGSRGDVQPFCVLGRALADRGYKVAIATEKRLENLVVNEFRLPYRYIAGDTNGILLEPTYQKQLTTRSTRTLLKLGKQWKAKFNIDEILASYVIALEESDIIVSSSACLSETYAIAEQLNAAWIPFILTPMQPTKEFPLWMMGNITLGFKCLNLWSYNFFFKQMWKNERKYINQWRQQVLKLPQMKSSLGTIDFVNANERIPILIGSSKLFCGNKRSVPGDYDRNKVHLFGPVFASPSLLPEEVALFITGARTVSMPIVYIGFGNMPTDKPLELLKMALDVCTLAYCRAIVVAAWPELGSHEAISLLNNNAESLIVVDNVSHTTLFPKVDCILHHCGIGTCNTALLSGIPQIPCPARFDQPGNAKVLVNLGVAFRARPFQSLTAKQIAADVDNILVNTKDIQNRAKEVATLLRQECTGALDEYCDVISDAFPLREHTYVEEED</sequence>
<evidence type="ECO:0000256" key="1">
    <source>
        <dbReference type="ARBA" id="ARBA00022679"/>
    </source>
</evidence>
<dbReference type="InterPro" id="IPR010610">
    <property type="entry name" value="EryCIII-like_C"/>
</dbReference>
<dbReference type="PANTHER" id="PTHR48050:SF19">
    <property type="entry name" value="GLYCOSYL TRANSFERASE FAMILY 28 C-TERMINAL DOMAIN-CONTAINING PROTEIN-RELATED"/>
    <property type="match status" value="1"/>
</dbReference>
<dbReference type="GO" id="GO:0005975">
    <property type="term" value="P:carbohydrate metabolic process"/>
    <property type="evidence" value="ECO:0007669"/>
    <property type="project" value="InterPro"/>
</dbReference>
<dbReference type="Pfam" id="PF06722">
    <property type="entry name" value="EryCIII-like_C"/>
    <property type="match status" value="1"/>
</dbReference>
<dbReference type="GO" id="GO:0016906">
    <property type="term" value="F:sterol 3-beta-glucosyltransferase activity"/>
    <property type="evidence" value="ECO:0007669"/>
    <property type="project" value="UniProtKB-ARBA"/>
</dbReference>
<dbReference type="PANTHER" id="PTHR48050">
    <property type="entry name" value="STEROL 3-BETA-GLUCOSYLTRANSFERASE"/>
    <property type="match status" value="1"/>
</dbReference>
<name>A0A1W0A558_9STRA</name>
<feature type="domain" description="Erythromycin biosynthesis protein CIII-like C-terminal" evidence="3">
    <location>
        <begin position="318"/>
        <end position="410"/>
    </location>
</feature>
<dbReference type="InterPro" id="IPR050426">
    <property type="entry name" value="Glycosyltransferase_28"/>
</dbReference>
<dbReference type="STRING" id="74557.A0A1W0A558"/>